<dbReference type="GeneID" id="6015569"/>
<dbReference type="RefSeq" id="XP_001838973.1">
    <property type="nucleotide sequence ID" value="XM_001838921.1"/>
</dbReference>
<dbReference type="Proteomes" id="UP000001861">
    <property type="component" value="Unassembled WGS sequence"/>
</dbReference>
<comment type="caution">
    <text evidence="2">The sequence shown here is derived from an EMBL/GenBank/DDBJ whole genome shotgun (WGS) entry which is preliminary data.</text>
</comment>
<keyword evidence="3" id="KW-1185">Reference proteome</keyword>
<dbReference type="InParanoid" id="A8P5L8"/>
<protein>
    <submittedName>
        <fullName evidence="2">Uncharacterized protein</fullName>
    </submittedName>
</protein>
<organism evidence="2 3">
    <name type="scientific">Coprinopsis cinerea (strain Okayama-7 / 130 / ATCC MYA-4618 / FGSC 9003)</name>
    <name type="common">Inky cap fungus</name>
    <name type="synonym">Hormographiella aspergillata</name>
    <dbReference type="NCBI Taxonomy" id="240176"/>
    <lineage>
        <taxon>Eukaryota</taxon>
        <taxon>Fungi</taxon>
        <taxon>Dikarya</taxon>
        <taxon>Basidiomycota</taxon>
        <taxon>Agaricomycotina</taxon>
        <taxon>Agaricomycetes</taxon>
        <taxon>Agaricomycetidae</taxon>
        <taxon>Agaricales</taxon>
        <taxon>Agaricineae</taxon>
        <taxon>Psathyrellaceae</taxon>
        <taxon>Coprinopsis</taxon>
    </lineage>
</organism>
<feature type="region of interest" description="Disordered" evidence="1">
    <location>
        <begin position="1"/>
        <end position="31"/>
    </location>
</feature>
<accession>A8P5L8</accession>
<proteinExistence type="predicted"/>
<evidence type="ECO:0000256" key="1">
    <source>
        <dbReference type="SAM" id="MobiDB-lite"/>
    </source>
</evidence>
<dbReference type="KEGG" id="cci:CC1G_05526"/>
<sequence length="180" mass="19497">MAPRNDVGDGGAAGSSAGHDASPLASAAINRPPISHRHRREWYTLCEQNPWAPAGGQEGFKHAGHVLTVMEKQAKRLDGISPMLKKEELETLPHEWRLEGSKSGHLMKLFNVDDVRELIVRRCDFFKVPVPPHQPIFPIPASGQDTQPSIAAVFAPSAQPADDVRNDDAVDGARAPPHGA</sequence>
<gene>
    <name evidence="2" type="ORF">CC1G_05526</name>
</gene>
<dbReference type="EMBL" id="AACS02000011">
    <property type="protein sequence ID" value="EAU82904.1"/>
    <property type="molecule type" value="Genomic_DNA"/>
</dbReference>
<dbReference type="VEuPathDB" id="FungiDB:CC1G_05526"/>
<feature type="region of interest" description="Disordered" evidence="1">
    <location>
        <begin position="156"/>
        <end position="180"/>
    </location>
</feature>
<name>A8P5L8_COPC7</name>
<evidence type="ECO:0000313" key="3">
    <source>
        <dbReference type="Proteomes" id="UP000001861"/>
    </source>
</evidence>
<evidence type="ECO:0000313" key="2">
    <source>
        <dbReference type="EMBL" id="EAU82904.1"/>
    </source>
</evidence>
<reference evidence="2 3" key="1">
    <citation type="journal article" date="2010" name="Proc. Natl. Acad. Sci. U.S.A.">
        <title>Insights into evolution of multicellular fungi from the assembled chromosomes of the mushroom Coprinopsis cinerea (Coprinus cinereus).</title>
        <authorList>
            <person name="Stajich J.E."/>
            <person name="Wilke S.K."/>
            <person name="Ahren D."/>
            <person name="Au C.H."/>
            <person name="Birren B.W."/>
            <person name="Borodovsky M."/>
            <person name="Burns C."/>
            <person name="Canback B."/>
            <person name="Casselton L.A."/>
            <person name="Cheng C.K."/>
            <person name="Deng J."/>
            <person name="Dietrich F.S."/>
            <person name="Fargo D.C."/>
            <person name="Farman M.L."/>
            <person name="Gathman A.C."/>
            <person name="Goldberg J."/>
            <person name="Guigo R."/>
            <person name="Hoegger P.J."/>
            <person name="Hooker J.B."/>
            <person name="Huggins A."/>
            <person name="James T.Y."/>
            <person name="Kamada T."/>
            <person name="Kilaru S."/>
            <person name="Kodira C."/>
            <person name="Kues U."/>
            <person name="Kupfer D."/>
            <person name="Kwan H.S."/>
            <person name="Lomsadze A."/>
            <person name="Li W."/>
            <person name="Lilly W.W."/>
            <person name="Ma L.J."/>
            <person name="Mackey A.J."/>
            <person name="Manning G."/>
            <person name="Martin F."/>
            <person name="Muraguchi H."/>
            <person name="Natvig D.O."/>
            <person name="Palmerini H."/>
            <person name="Ramesh M.A."/>
            <person name="Rehmeyer C.J."/>
            <person name="Roe B.A."/>
            <person name="Shenoy N."/>
            <person name="Stanke M."/>
            <person name="Ter-Hovhannisyan V."/>
            <person name="Tunlid A."/>
            <person name="Velagapudi R."/>
            <person name="Vision T.J."/>
            <person name="Zeng Q."/>
            <person name="Zolan M.E."/>
            <person name="Pukkila P.J."/>
        </authorList>
    </citation>
    <scope>NUCLEOTIDE SEQUENCE [LARGE SCALE GENOMIC DNA]</scope>
    <source>
        <strain evidence="3">Okayama-7 / 130 / ATCC MYA-4618 / FGSC 9003</strain>
    </source>
</reference>
<dbReference type="AlphaFoldDB" id="A8P5L8"/>